<feature type="domain" description="Transposase IS204/IS1001/IS1096/IS1165 DDE" evidence="1">
    <location>
        <begin position="4"/>
        <end position="38"/>
    </location>
</feature>
<gene>
    <name evidence="2" type="ORF">ACFPPB_18110</name>
</gene>
<dbReference type="RefSeq" id="WP_377329679.1">
    <property type="nucleotide sequence ID" value="NZ_JBHSNG010000029.1"/>
</dbReference>
<dbReference type="Pfam" id="PF01610">
    <property type="entry name" value="DDE_Tnp_ISL3"/>
    <property type="match status" value="1"/>
</dbReference>
<dbReference type="InterPro" id="IPR002560">
    <property type="entry name" value="Transposase_DDE"/>
</dbReference>
<organism evidence="2 3">
    <name type="scientific">Rhodanobacter terrae</name>
    <dbReference type="NCBI Taxonomy" id="418647"/>
    <lineage>
        <taxon>Bacteria</taxon>
        <taxon>Pseudomonadati</taxon>
        <taxon>Pseudomonadota</taxon>
        <taxon>Gammaproteobacteria</taxon>
        <taxon>Lysobacterales</taxon>
        <taxon>Rhodanobacteraceae</taxon>
        <taxon>Rhodanobacter</taxon>
    </lineage>
</organism>
<reference evidence="3" key="1">
    <citation type="journal article" date="2019" name="Int. J. Syst. Evol. Microbiol.">
        <title>The Global Catalogue of Microorganisms (GCM) 10K type strain sequencing project: providing services to taxonomists for standard genome sequencing and annotation.</title>
        <authorList>
            <consortium name="The Broad Institute Genomics Platform"/>
            <consortium name="The Broad Institute Genome Sequencing Center for Infectious Disease"/>
            <person name="Wu L."/>
            <person name="Ma J."/>
        </authorList>
    </citation>
    <scope>NUCLEOTIDE SEQUENCE [LARGE SCALE GENOMIC DNA]</scope>
    <source>
        <strain evidence="3">CGMCC 1.13587</strain>
    </source>
</reference>
<evidence type="ECO:0000313" key="2">
    <source>
        <dbReference type="EMBL" id="MFC5583032.1"/>
    </source>
</evidence>
<feature type="non-terminal residue" evidence="2">
    <location>
        <position position="1"/>
    </location>
</feature>
<keyword evidence="3" id="KW-1185">Reference proteome</keyword>
<name>A0ABW0T0Z7_9GAMM</name>
<comment type="caution">
    <text evidence="2">The sequence shown here is derived from an EMBL/GenBank/DDBJ whole genome shotgun (WGS) entry which is preliminary data.</text>
</comment>
<evidence type="ECO:0000313" key="3">
    <source>
        <dbReference type="Proteomes" id="UP001596111"/>
    </source>
</evidence>
<proteinExistence type="predicted"/>
<dbReference type="EMBL" id="JBHSNG010000029">
    <property type="protein sequence ID" value="MFC5583032.1"/>
    <property type="molecule type" value="Genomic_DNA"/>
</dbReference>
<protein>
    <submittedName>
        <fullName evidence="2">Transposase</fullName>
    </submittedName>
</protein>
<sequence length="46" mass="5388">LPENKVSLGFVEGLNNKIRVIQRRAYGLRDEEYLRLKVLTCMLPEL</sequence>
<evidence type="ECO:0000259" key="1">
    <source>
        <dbReference type="Pfam" id="PF01610"/>
    </source>
</evidence>
<accession>A0ABW0T0Z7</accession>
<dbReference type="Proteomes" id="UP001596111">
    <property type="component" value="Unassembled WGS sequence"/>
</dbReference>